<dbReference type="EMBL" id="BQKI01000071">
    <property type="protein sequence ID" value="GJN13964.1"/>
    <property type="molecule type" value="Genomic_DNA"/>
</dbReference>
<dbReference type="InterPro" id="IPR000528">
    <property type="entry name" value="Plant_nsLTP"/>
</dbReference>
<dbReference type="Pfam" id="PF00234">
    <property type="entry name" value="Tryp_alpha_amyl"/>
    <property type="match status" value="1"/>
</dbReference>
<evidence type="ECO:0000313" key="2">
    <source>
        <dbReference type="EMBL" id="GJN13964.1"/>
    </source>
</evidence>
<evidence type="ECO:0000313" key="3">
    <source>
        <dbReference type="Proteomes" id="UP001054889"/>
    </source>
</evidence>
<dbReference type="PANTHER" id="PTHR33076">
    <property type="entry name" value="NON-SPECIFIC LIPID-TRANSFER PROTEIN 2-RELATED"/>
    <property type="match status" value="1"/>
</dbReference>
<dbReference type="AlphaFoldDB" id="A0AAV5DSC3"/>
<dbReference type="Proteomes" id="UP001054889">
    <property type="component" value="Unassembled WGS sequence"/>
</dbReference>
<sequence length="119" mass="13536">MTTLAPCVKYINATKRSNLPGCCNAIWNLIVASRRNNTSTAARQATCECLKQQSSNFVHGNKLMIMASLAGRCRMNIPYPFPISPLTDCSRYILFICIFNFDQHQFLNFRGFHFHVANK</sequence>
<feature type="domain" description="Bifunctional inhibitor/plant lipid transfer protein/seed storage helical" evidence="1">
    <location>
        <begin position="2"/>
        <end position="79"/>
    </location>
</feature>
<keyword evidence="3" id="KW-1185">Reference proteome</keyword>
<comment type="caution">
    <text evidence="2">The sequence shown here is derived from an EMBL/GenBank/DDBJ whole genome shotgun (WGS) entry which is preliminary data.</text>
</comment>
<dbReference type="SUPFAM" id="SSF47699">
    <property type="entry name" value="Bifunctional inhibitor/lipid-transfer protein/seed storage 2S albumin"/>
    <property type="match status" value="1"/>
</dbReference>
<protein>
    <recommendedName>
        <fullName evidence="1">Bifunctional inhibitor/plant lipid transfer protein/seed storage helical domain-containing protein</fullName>
    </recommendedName>
</protein>
<organism evidence="2 3">
    <name type="scientific">Eleusine coracana subsp. coracana</name>
    <dbReference type="NCBI Taxonomy" id="191504"/>
    <lineage>
        <taxon>Eukaryota</taxon>
        <taxon>Viridiplantae</taxon>
        <taxon>Streptophyta</taxon>
        <taxon>Embryophyta</taxon>
        <taxon>Tracheophyta</taxon>
        <taxon>Spermatophyta</taxon>
        <taxon>Magnoliopsida</taxon>
        <taxon>Liliopsida</taxon>
        <taxon>Poales</taxon>
        <taxon>Poaceae</taxon>
        <taxon>PACMAD clade</taxon>
        <taxon>Chloridoideae</taxon>
        <taxon>Cynodonteae</taxon>
        <taxon>Eleusininae</taxon>
        <taxon>Eleusine</taxon>
    </lineage>
</organism>
<name>A0AAV5DSC3_ELECO</name>
<dbReference type="InterPro" id="IPR036312">
    <property type="entry name" value="Bifun_inhib/LTP/seed_sf"/>
</dbReference>
<dbReference type="Gene3D" id="1.10.110.10">
    <property type="entry name" value="Plant lipid-transfer and hydrophobic proteins"/>
    <property type="match status" value="1"/>
</dbReference>
<proteinExistence type="predicted"/>
<dbReference type="InterPro" id="IPR016140">
    <property type="entry name" value="Bifunc_inhib/LTP/seed_store"/>
</dbReference>
<reference evidence="2" key="1">
    <citation type="journal article" date="2018" name="DNA Res.">
        <title>Multiple hybrid de novo genome assembly of finger millet, an orphan allotetraploid crop.</title>
        <authorList>
            <person name="Hatakeyama M."/>
            <person name="Aluri S."/>
            <person name="Balachadran M.T."/>
            <person name="Sivarajan S.R."/>
            <person name="Patrignani A."/>
            <person name="Gruter S."/>
            <person name="Poveda L."/>
            <person name="Shimizu-Inatsugi R."/>
            <person name="Baeten J."/>
            <person name="Francoijs K.J."/>
            <person name="Nataraja K.N."/>
            <person name="Reddy Y.A.N."/>
            <person name="Phadnis S."/>
            <person name="Ravikumar R.L."/>
            <person name="Schlapbach R."/>
            <person name="Sreeman S.M."/>
            <person name="Shimizu K.K."/>
        </authorList>
    </citation>
    <scope>NUCLEOTIDE SEQUENCE</scope>
</reference>
<dbReference type="GO" id="GO:0006869">
    <property type="term" value="P:lipid transport"/>
    <property type="evidence" value="ECO:0007669"/>
    <property type="project" value="InterPro"/>
</dbReference>
<accession>A0AAV5DSC3</accession>
<reference evidence="2" key="2">
    <citation type="submission" date="2021-12" db="EMBL/GenBank/DDBJ databases">
        <title>Resequencing data analysis of finger millet.</title>
        <authorList>
            <person name="Hatakeyama M."/>
            <person name="Aluri S."/>
            <person name="Balachadran M.T."/>
            <person name="Sivarajan S.R."/>
            <person name="Poveda L."/>
            <person name="Shimizu-Inatsugi R."/>
            <person name="Schlapbach R."/>
            <person name="Sreeman S.M."/>
            <person name="Shimizu K.K."/>
        </authorList>
    </citation>
    <scope>NUCLEOTIDE SEQUENCE</scope>
</reference>
<evidence type="ECO:0000259" key="1">
    <source>
        <dbReference type="Pfam" id="PF00234"/>
    </source>
</evidence>
<gene>
    <name evidence="2" type="primary">gb00728</name>
    <name evidence="2" type="ORF">PR202_gb00728</name>
</gene>
<dbReference type="GO" id="GO:0008289">
    <property type="term" value="F:lipid binding"/>
    <property type="evidence" value="ECO:0007669"/>
    <property type="project" value="InterPro"/>
</dbReference>